<protein>
    <recommendedName>
        <fullName evidence="10">Histidine kinase</fullName>
    </recommendedName>
</protein>
<evidence type="ECO:0000256" key="2">
    <source>
        <dbReference type="ARBA" id="ARBA00022475"/>
    </source>
</evidence>
<dbReference type="EMBL" id="AFHG01000048">
    <property type="protein sequence ID" value="EGK71678.1"/>
    <property type="molecule type" value="Genomic_DNA"/>
</dbReference>
<dbReference type="PANTHER" id="PTHR14939:SF5">
    <property type="entry name" value="F-BOX ONLY PROTEIN 22"/>
    <property type="match status" value="1"/>
</dbReference>
<evidence type="ECO:0000256" key="5">
    <source>
        <dbReference type="ARBA" id="ARBA00023136"/>
    </source>
</evidence>
<keyword evidence="3" id="KW-0812">Transmembrane</keyword>
<gene>
    <name evidence="8" type="ORF">METUNv1_01901</name>
</gene>
<feature type="domain" description="FIST" evidence="6">
    <location>
        <begin position="30"/>
        <end position="211"/>
    </location>
</feature>
<dbReference type="AlphaFoldDB" id="F5RC98"/>
<keyword evidence="5" id="KW-0472">Membrane</keyword>
<organism evidence="8 9">
    <name type="scientific">Methyloversatilis universalis (strain ATCC BAA-1314 / DSM 25237 / JCM 13912 / CCUG 52030 / FAM5)</name>
    <dbReference type="NCBI Taxonomy" id="1000565"/>
    <lineage>
        <taxon>Bacteria</taxon>
        <taxon>Pseudomonadati</taxon>
        <taxon>Pseudomonadota</taxon>
        <taxon>Betaproteobacteria</taxon>
        <taxon>Nitrosomonadales</taxon>
        <taxon>Sterolibacteriaceae</taxon>
        <taxon>Methyloversatilis</taxon>
    </lineage>
</organism>
<dbReference type="InterPro" id="IPR016741">
    <property type="entry name" value="UCP018953"/>
</dbReference>
<evidence type="ECO:0000313" key="9">
    <source>
        <dbReference type="Proteomes" id="UP000005019"/>
    </source>
</evidence>
<dbReference type="Pfam" id="PF10442">
    <property type="entry name" value="FIST_C"/>
    <property type="match status" value="1"/>
</dbReference>
<dbReference type="PIRSF" id="PIRSF018953">
    <property type="entry name" value="UCP018953"/>
    <property type="match status" value="1"/>
</dbReference>
<reference evidence="8 9" key="1">
    <citation type="journal article" date="2011" name="J. Bacteriol.">
        <title>Genome sequence of Methyloversatilis universalis FAM5T, a methylotrophic representative of the order Rhodocyclales.</title>
        <authorList>
            <person name="Kittichotirat W."/>
            <person name="Good N.M."/>
            <person name="Hall R."/>
            <person name="Bringel F."/>
            <person name="Lajus A."/>
            <person name="Medigue C."/>
            <person name="Smalley N.E."/>
            <person name="Beck D."/>
            <person name="Bumgarner R."/>
            <person name="Vuilleumier S."/>
            <person name="Kalyuzhnaya M.G."/>
        </authorList>
    </citation>
    <scope>NUCLEOTIDE SEQUENCE [LARGE SCALE GENOMIC DNA]</scope>
    <source>
        <strain evidence="9">ATCC BAA-1314 / JCM 13912 / FAM5</strain>
    </source>
</reference>
<sequence length="365" mass="38585">MGRFAASTAFHEDWPVAMDKALAALDMPADANLGFVYLTDHYGADVQDLVERLGSLTGIRNWVGTSSVGVIGRAIASQEQPGLSLMVGRLPEGSFRVFSGRDRLPGADTDAIDPPYFAVVHADPATPDMPDLVADMATKVSSGFVTGGLAIARGQAPMIANGALHGGISGVAFTERVAIATRLTQGCCAVGEVRTITACENNIISEIDGRPALDAFLDAAGTSLGQDLRRAARYILPGLGVPGRDDAEFRVRNLIGLDPDNGLIAINDAVEPGQRLRFFRRDADCARADMRRMLAELRDSLEQAPSGALYVACAARGAHMFGDDNVEAAMLEEAFPGLPVAGFFAGGEISHDQLYGYTGVLTLFL</sequence>
<feature type="domain" description="FIST C-domain" evidence="7">
    <location>
        <begin position="212"/>
        <end position="352"/>
    </location>
</feature>
<proteinExistence type="predicted"/>
<dbReference type="OrthoDB" id="9770435at2"/>
<keyword evidence="9" id="KW-1185">Reference proteome</keyword>
<name>F5RC98_METUF</name>
<dbReference type="InterPro" id="IPR013702">
    <property type="entry name" value="FIST_domain_N"/>
</dbReference>
<dbReference type="STRING" id="1000565.METUNv1_01901"/>
<evidence type="ECO:0000256" key="4">
    <source>
        <dbReference type="ARBA" id="ARBA00022989"/>
    </source>
</evidence>
<dbReference type="Pfam" id="PF08495">
    <property type="entry name" value="FIST"/>
    <property type="match status" value="1"/>
</dbReference>
<evidence type="ECO:0008006" key="10">
    <source>
        <dbReference type="Google" id="ProtNLM"/>
    </source>
</evidence>
<evidence type="ECO:0000259" key="6">
    <source>
        <dbReference type="SMART" id="SM00897"/>
    </source>
</evidence>
<evidence type="ECO:0000313" key="8">
    <source>
        <dbReference type="EMBL" id="EGK71678.1"/>
    </source>
</evidence>
<dbReference type="Proteomes" id="UP000005019">
    <property type="component" value="Unassembled WGS sequence"/>
</dbReference>
<dbReference type="SMART" id="SM00897">
    <property type="entry name" value="FIST"/>
    <property type="match status" value="1"/>
</dbReference>
<evidence type="ECO:0000256" key="3">
    <source>
        <dbReference type="ARBA" id="ARBA00022692"/>
    </source>
</evidence>
<evidence type="ECO:0000256" key="1">
    <source>
        <dbReference type="ARBA" id="ARBA00004651"/>
    </source>
</evidence>
<dbReference type="eggNOG" id="COG4398">
    <property type="taxonomic scope" value="Bacteria"/>
</dbReference>
<keyword evidence="4" id="KW-1133">Transmembrane helix</keyword>
<dbReference type="InterPro" id="IPR019494">
    <property type="entry name" value="FIST_C"/>
</dbReference>
<keyword evidence="2" id="KW-1003">Cell membrane</keyword>
<comment type="subcellular location">
    <subcellularLocation>
        <location evidence="1">Cell membrane</location>
        <topology evidence="1">Multi-pass membrane protein</topology>
    </subcellularLocation>
</comment>
<dbReference type="RefSeq" id="WP_008061085.1">
    <property type="nucleotide sequence ID" value="NZ_AFHG01000048.1"/>
</dbReference>
<dbReference type="GO" id="GO:0005886">
    <property type="term" value="C:plasma membrane"/>
    <property type="evidence" value="ECO:0007669"/>
    <property type="project" value="UniProtKB-SubCell"/>
</dbReference>
<dbReference type="SMART" id="SM01204">
    <property type="entry name" value="FIST_C"/>
    <property type="match status" value="1"/>
</dbReference>
<dbReference type="PANTHER" id="PTHR14939">
    <property type="entry name" value="F-BOX ONLY PROTEIN 22"/>
    <property type="match status" value="1"/>
</dbReference>
<comment type="caution">
    <text evidence="8">The sequence shown here is derived from an EMBL/GenBank/DDBJ whole genome shotgun (WGS) entry which is preliminary data.</text>
</comment>
<evidence type="ECO:0000259" key="7">
    <source>
        <dbReference type="SMART" id="SM01204"/>
    </source>
</evidence>
<accession>F5RC98</accession>